<dbReference type="GO" id="GO:0004168">
    <property type="term" value="F:dolichol kinase activity"/>
    <property type="evidence" value="ECO:0007669"/>
    <property type="project" value="UniProtKB-EC"/>
</dbReference>
<feature type="compositionally biased region" description="Basic and acidic residues" evidence="12">
    <location>
        <begin position="909"/>
        <end position="918"/>
    </location>
</feature>
<keyword evidence="14" id="KW-0732">Signal</keyword>
<dbReference type="SMART" id="SM00448">
    <property type="entry name" value="REC"/>
    <property type="match status" value="1"/>
</dbReference>
<feature type="transmembrane region" description="Helical" evidence="13">
    <location>
        <begin position="34"/>
        <end position="52"/>
    </location>
</feature>
<gene>
    <name evidence="17" type="ORF">EWM64_g1139</name>
</gene>
<evidence type="ECO:0000256" key="3">
    <source>
        <dbReference type="ARBA" id="ARBA00012132"/>
    </source>
</evidence>
<dbReference type="FunFam" id="1.10.287.130:FF:000023">
    <property type="entry name" value="Sensor histidine kinase/response regulator, putative"/>
    <property type="match status" value="1"/>
</dbReference>
<feature type="domain" description="Response regulatory" evidence="16">
    <location>
        <begin position="2249"/>
        <end position="2371"/>
    </location>
</feature>
<feature type="transmembrane region" description="Helical" evidence="13">
    <location>
        <begin position="552"/>
        <end position="577"/>
    </location>
</feature>
<keyword evidence="5" id="KW-0808">Transferase</keyword>
<dbReference type="InterPro" id="IPR003594">
    <property type="entry name" value="HATPase_dom"/>
</dbReference>
<dbReference type="GO" id="GO:0005789">
    <property type="term" value="C:endoplasmic reticulum membrane"/>
    <property type="evidence" value="ECO:0007669"/>
    <property type="project" value="UniProtKB-SubCell"/>
</dbReference>
<evidence type="ECO:0000256" key="2">
    <source>
        <dbReference type="ARBA" id="ARBA00010794"/>
    </source>
</evidence>
<dbReference type="InterPro" id="IPR004358">
    <property type="entry name" value="Sig_transdc_His_kin-like_C"/>
</dbReference>
<feature type="chain" id="PRO_5021250739" description="dolichol kinase" evidence="14">
    <location>
        <begin position="26"/>
        <end position="2373"/>
    </location>
</feature>
<feature type="transmembrane region" description="Helical" evidence="13">
    <location>
        <begin position="183"/>
        <end position="204"/>
    </location>
</feature>
<dbReference type="CDD" id="cd17546">
    <property type="entry name" value="REC_hyHK_CKI1_RcsC-like"/>
    <property type="match status" value="1"/>
</dbReference>
<keyword evidence="8" id="KW-0256">Endoplasmic reticulum</keyword>
<comment type="caution">
    <text evidence="17">The sequence shown here is derived from an EMBL/GenBank/DDBJ whole genome shotgun (WGS) entry which is preliminary data.</text>
</comment>
<evidence type="ECO:0000256" key="10">
    <source>
        <dbReference type="ARBA" id="ARBA00023136"/>
    </source>
</evidence>
<dbReference type="GO" id="GO:0000155">
    <property type="term" value="F:phosphorelay sensor kinase activity"/>
    <property type="evidence" value="ECO:0007669"/>
    <property type="project" value="InterPro"/>
</dbReference>
<dbReference type="PANTHER" id="PTHR13205">
    <property type="entry name" value="TRANSMEMBRANE PROTEIN 15-RELATED"/>
    <property type="match status" value="1"/>
</dbReference>
<dbReference type="Gene3D" id="3.40.50.2300">
    <property type="match status" value="1"/>
</dbReference>
<evidence type="ECO:0000256" key="12">
    <source>
        <dbReference type="SAM" id="MobiDB-lite"/>
    </source>
</evidence>
<dbReference type="InterPro" id="IPR003661">
    <property type="entry name" value="HisK_dim/P_dom"/>
</dbReference>
<dbReference type="InterPro" id="IPR032974">
    <property type="entry name" value="Polypren_kinase"/>
</dbReference>
<evidence type="ECO:0000313" key="18">
    <source>
        <dbReference type="Proteomes" id="UP000298061"/>
    </source>
</evidence>
<dbReference type="Gene3D" id="1.10.287.130">
    <property type="match status" value="1"/>
</dbReference>
<dbReference type="OrthoDB" id="21225at2759"/>
<dbReference type="CDD" id="cd00082">
    <property type="entry name" value="HisKA"/>
    <property type="match status" value="1"/>
</dbReference>
<dbReference type="Pfam" id="PF00512">
    <property type="entry name" value="HisKA"/>
    <property type="match status" value="1"/>
</dbReference>
<dbReference type="Pfam" id="PF00072">
    <property type="entry name" value="Response_reg"/>
    <property type="match status" value="1"/>
</dbReference>
<feature type="region of interest" description="Disordered" evidence="12">
    <location>
        <begin position="1041"/>
        <end position="1064"/>
    </location>
</feature>
<keyword evidence="18" id="KW-1185">Reference proteome</keyword>
<feature type="transmembrane region" description="Helical" evidence="13">
    <location>
        <begin position="426"/>
        <end position="447"/>
    </location>
</feature>
<evidence type="ECO:0000256" key="14">
    <source>
        <dbReference type="SAM" id="SignalP"/>
    </source>
</evidence>
<evidence type="ECO:0000256" key="7">
    <source>
        <dbReference type="ARBA" id="ARBA00022777"/>
    </source>
</evidence>
<feature type="domain" description="Histidine kinase" evidence="15">
    <location>
        <begin position="1720"/>
        <end position="1978"/>
    </location>
</feature>
<dbReference type="Gene3D" id="3.30.565.10">
    <property type="entry name" value="Histidine kinase-like ATPase, C-terminal domain"/>
    <property type="match status" value="1"/>
</dbReference>
<sequence length="2373" mass="258884">MDAKYAGECLLLLFALCFVSGKLAAIDPSNASTAWLSIEIGLLALASLIYIIRIHITSSIITAVPTPKSPPAIPLRPASPSLREQKRSALPPPSIPRKDNFGYVWMTVPKNYRTSTDDGLLSGVILGPLIASSLLYSSLKTANTTTDSIPLPPFWYIEPPLTLPNSGNPLTALEALVASRRNAVHLATLCGTLTLIHVCASWWFEASYRRRRAVVEGERGSVPRSEARKAWYYVAFTFTVTAGLLALRYLFQGLGIGIWQNMTYFDIAVASTFYQFTLYSAIRLAHRGFTLGELGLTVFGATALYMELVNITKARIWPMSTPYIKTYRLPTPLLVFQIALIPGSFMTGFLLSPVLALSRHIAQRPVRRLRFPHEKETHRRALAAAFYLGALLIVGGLIGMWTRWCLQSRDPYLWVIYWLFEGRNKWTRVALLAYWGTLATISIWGWNRQLARSRRFRIRGPTGLSESFVPQHTEIGAAAPSEPSSPPATPFPPPTSAMGLTFPAVTMPHLPNFPNGANFGAALGASEWLDAADKRVPTLGLNARRKFFHAEAVLMFLPGIAVDPAFTHLSFSAAFALFTFAEYVRYFALYPFGASVHLFMNEFLDHKDSGTAILSHFYLLTGCAGALWFEGPSRLLQYSGVLAVGVGDAVASVVGKRFGRHKWSPTTSKTVEGSAAFTISVVAVAWMLRLCGLTEDFSMVRYAVIIGMSSVLEGLSVQNDNLTLPVYMWSVLTIGDLYPPDVLLILLLPLLLDRIPLPTPSCSALGPAIFGDALKYMEDEQPPVRLPTDPLSPPASFLVSETLPLSLSAQQNSVSFVPHVLLTPAKRGTRRSPRPSTASAADEKPFHLPSMPPPVSASEGNTPLNSPRSDSAPNSRFLTKDSETGRARTSDPAFMPALERGTHRSATNLREEMGKRSDLGSLPIALDPSTTSDRSLDLSRPHTRPEPSAADYDWGSFILAYSMGRWDPHRTPHPPRSCFQSDAPYRASSLLALPAPGDLAQNLHLETAPAADFVIPPSLPHLAPKDVPSIPGIARATKLLPKTPSQQRDASHVQIRSPLPSPSLTVPRAVTIARPPAAPSASSNPSRLRSSFADIRSSSAAPPLSLDSLPAPPHTDVAAAAAAMRWAAARVSIAPLALPSPEHELMDPMRGVTAAIPGSYPQEHFTGCGPLSPGRRTRLDSFWEGAQDVDYPGDGLHPIQGSPASTPSVFNSPDPSSDPSDFPSYLQHATAAPARPAATAPVSHRTEQEDDYFGSAVDPASVTSGSSSRSSTDAAVMARDMPALQRQNTAPPMETDVHTVPAIPRRVCLTRQTSSPLPNTHAHETHFHSHRSGSDAAASLKASRAIKEESMFMELGYLAPPYPPDELERRRALYQFNIWNTGPDANFDRIEHLTKLVFNTKAVGIGLVDGTEQWFKCESGIGVQTYPRTASLCAHTILQRGDEPTVILDTLEDWRFARNPLVTGPLRVRFYAAAPLRTQDGYNVGTLAIMDDVPRTEFNPRQRHTLKEFAAIAMREMELWRDKTSMEQFTRECLEIDSDTSNSQDSLGSKFTMDKVYERAARLVKRTLDVEGAIVMDVSHGEVIETISAEGNVSVIVHSADASVGTVSRVLSADESTKLYDAFMKYPEGRISEGLVPGPLKPFIPNGIQYALSVPIFNIDKQPFAMICAYNSSEHGQRFLEGHELSYLRAIGESGVIILSAVLKRRMTLADKAKSLFISNISHELRTPLHGILAAAELLSDTSLNHSQVSFLQTVQACGTSLVETVNHVLDFTKLSGNSKAGGVENVISSTKVDLMQLVEEAVEGCWIGFRARTSMLNDSEIGSLYSPPQQDMTKASKHVEIVIEIGDHEKGKGWTVKCERGGIRRVLMNIFGNGLKFTTDGYVHVVLRQLPRTSDTPANKTKIELSVIDTGKGISQDFLKNQLFHPFSQENPMQTGTGLGLAIVNSIVQSKGVDGKVDVWSAENVGTEIKVTFTADLLEDDGPQPSVMDPLLLNESRTVSLVGFDSSHRGVLLLRKVIAHYLTAWWGFQIAPEGTTGHVVIINEDLGSLQQAIDQRDSSRPYIVLTTARGSERLVTTVSDYERIGGFCRVLYKPGGASRLRVLLKLCLHALQIGRHSPAIGGAPSMAGSPSHQNVTFPQSVKYLNSQAPAAPAVARRNSEESSGQGPPSRRPLMGPRSITVHPVASWTTMTTTSEGDEEELTPSTASMLRTRSLSHTYNMSSPTIAVGSGGTLLKTSINSVESKDRIRVLVVEDNSVLRNLLVRWLQSKGYEYRDAEDGLEGVHVFESDGHFDVVLLDLSMPVLDGVGAASRIRNIEATRTEKERPARILALTGMSSLDDKRRAFEAGVDGYLVKPVAFKTLTEMFHRLGIS</sequence>
<dbReference type="Gene3D" id="3.30.450.40">
    <property type="match status" value="1"/>
</dbReference>
<feature type="compositionally biased region" description="Basic and acidic residues" evidence="12">
    <location>
        <begin position="878"/>
        <end position="889"/>
    </location>
</feature>
<evidence type="ECO:0000256" key="4">
    <source>
        <dbReference type="ARBA" id="ARBA00022553"/>
    </source>
</evidence>
<dbReference type="EC" id="2.7.1.108" evidence="3"/>
<comment type="similarity">
    <text evidence="2">Belongs to the polyprenol kinase family.</text>
</comment>
<feature type="transmembrane region" description="Helical" evidence="13">
    <location>
        <begin position="334"/>
        <end position="361"/>
    </location>
</feature>
<dbReference type="GO" id="GO:0043048">
    <property type="term" value="P:dolichyl monophosphate biosynthetic process"/>
    <property type="evidence" value="ECO:0007669"/>
    <property type="project" value="TreeGrafter"/>
</dbReference>
<dbReference type="PRINTS" id="PR00344">
    <property type="entry name" value="BCTRLSENSOR"/>
</dbReference>
<dbReference type="Pfam" id="PF01590">
    <property type="entry name" value="GAF"/>
    <property type="match status" value="1"/>
</dbReference>
<feature type="compositionally biased region" description="Basic and acidic residues" evidence="12">
    <location>
        <begin position="934"/>
        <end position="945"/>
    </location>
</feature>
<feature type="compositionally biased region" description="Low complexity" evidence="12">
    <location>
        <begin position="1261"/>
        <end position="1271"/>
    </location>
</feature>
<keyword evidence="7" id="KW-0418">Kinase</keyword>
<feature type="region of interest" description="Disordered" evidence="12">
    <location>
        <begin position="825"/>
        <end position="949"/>
    </location>
</feature>
<keyword evidence="6 13" id="KW-0812">Transmembrane</keyword>
<organism evidence="17 18">
    <name type="scientific">Hericium alpestre</name>
    <dbReference type="NCBI Taxonomy" id="135208"/>
    <lineage>
        <taxon>Eukaryota</taxon>
        <taxon>Fungi</taxon>
        <taxon>Dikarya</taxon>
        <taxon>Basidiomycota</taxon>
        <taxon>Agaricomycotina</taxon>
        <taxon>Agaricomycetes</taxon>
        <taxon>Russulales</taxon>
        <taxon>Hericiaceae</taxon>
        <taxon>Hericium</taxon>
    </lineage>
</organism>
<dbReference type="InterPro" id="IPR001789">
    <property type="entry name" value="Sig_transdc_resp-reg_receiver"/>
</dbReference>
<feature type="compositionally biased region" description="Low complexity" evidence="12">
    <location>
        <begin position="1207"/>
        <end position="1241"/>
    </location>
</feature>
<dbReference type="PROSITE" id="PS50110">
    <property type="entry name" value="RESPONSE_REGULATORY"/>
    <property type="match status" value="1"/>
</dbReference>
<feature type="transmembrane region" description="Helical" evidence="13">
    <location>
        <begin position="120"/>
        <end position="139"/>
    </location>
</feature>
<dbReference type="Proteomes" id="UP000298061">
    <property type="component" value="Unassembled WGS sequence"/>
</dbReference>
<keyword evidence="10 13" id="KW-0472">Membrane</keyword>
<dbReference type="SMART" id="SM00387">
    <property type="entry name" value="HATPase_c"/>
    <property type="match status" value="1"/>
</dbReference>
<dbReference type="STRING" id="135208.A0A4Z0A970"/>
<feature type="compositionally biased region" description="Polar residues" evidence="12">
    <location>
        <begin position="858"/>
        <end position="877"/>
    </location>
</feature>
<feature type="region of interest" description="Disordered" evidence="12">
    <location>
        <begin position="69"/>
        <end position="92"/>
    </location>
</feature>
<proteinExistence type="inferred from homology"/>
<comment type="subcellular location">
    <subcellularLocation>
        <location evidence="1">Endoplasmic reticulum membrane</location>
        <topology evidence="1">Multi-pass membrane protein</topology>
    </subcellularLocation>
</comment>
<evidence type="ECO:0000259" key="15">
    <source>
        <dbReference type="PROSITE" id="PS50109"/>
    </source>
</evidence>
<dbReference type="SUPFAM" id="SSF55781">
    <property type="entry name" value="GAF domain-like"/>
    <property type="match status" value="1"/>
</dbReference>
<dbReference type="PANTHER" id="PTHR13205:SF15">
    <property type="entry name" value="DOLICHOL KINASE"/>
    <property type="match status" value="1"/>
</dbReference>
<protein>
    <recommendedName>
        <fullName evidence="3">dolichol kinase</fullName>
        <ecNumber evidence="3">2.7.1.108</ecNumber>
    </recommendedName>
</protein>
<feature type="region of interest" description="Disordered" evidence="12">
    <location>
        <begin position="2149"/>
        <end position="2183"/>
    </location>
</feature>
<dbReference type="InterPro" id="IPR029016">
    <property type="entry name" value="GAF-like_dom_sf"/>
</dbReference>
<dbReference type="PROSITE" id="PS50109">
    <property type="entry name" value="HIS_KIN"/>
    <property type="match status" value="1"/>
</dbReference>
<evidence type="ECO:0000256" key="8">
    <source>
        <dbReference type="ARBA" id="ARBA00022824"/>
    </source>
</evidence>
<dbReference type="SMART" id="SM00388">
    <property type="entry name" value="HisKA"/>
    <property type="match status" value="1"/>
</dbReference>
<feature type="transmembrane region" description="Helical" evidence="13">
    <location>
        <begin position="294"/>
        <end position="314"/>
    </location>
</feature>
<feature type="modified residue" description="4-aspartylphosphate" evidence="11">
    <location>
        <position position="2299"/>
    </location>
</feature>
<feature type="transmembrane region" description="Helical" evidence="13">
    <location>
        <begin position="382"/>
        <end position="406"/>
    </location>
</feature>
<dbReference type="InterPro" id="IPR005467">
    <property type="entry name" value="His_kinase_dom"/>
</dbReference>
<accession>A0A4Z0A970</accession>
<evidence type="ECO:0000256" key="5">
    <source>
        <dbReference type="ARBA" id="ARBA00022679"/>
    </source>
</evidence>
<feature type="region of interest" description="Disordered" evidence="12">
    <location>
        <begin position="1316"/>
        <end position="1335"/>
    </location>
</feature>
<evidence type="ECO:0000256" key="13">
    <source>
        <dbReference type="SAM" id="Phobius"/>
    </source>
</evidence>
<evidence type="ECO:0000313" key="17">
    <source>
        <dbReference type="EMBL" id="TFY82873.1"/>
    </source>
</evidence>
<feature type="signal peptide" evidence="14">
    <location>
        <begin position="1"/>
        <end position="25"/>
    </location>
</feature>
<reference evidence="17 18" key="1">
    <citation type="submission" date="2019-02" db="EMBL/GenBank/DDBJ databases">
        <title>Genome sequencing of the rare red list fungi Hericium alpestre (H. flagellum).</title>
        <authorList>
            <person name="Buettner E."/>
            <person name="Kellner H."/>
        </authorList>
    </citation>
    <scope>NUCLEOTIDE SEQUENCE [LARGE SCALE GENOMIC DNA]</scope>
    <source>
        <strain evidence="17 18">DSM 108284</strain>
    </source>
</reference>
<evidence type="ECO:0000259" key="16">
    <source>
        <dbReference type="PROSITE" id="PS50110"/>
    </source>
</evidence>
<dbReference type="InterPro" id="IPR003018">
    <property type="entry name" value="GAF"/>
</dbReference>
<dbReference type="InterPro" id="IPR011006">
    <property type="entry name" value="CheY-like_superfamily"/>
</dbReference>
<dbReference type="InterPro" id="IPR036097">
    <property type="entry name" value="HisK_dim/P_sf"/>
</dbReference>
<dbReference type="SUPFAM" id="SSF55874">
    <property type="entry name" value="ATPase domain of HSP90 chaperone/DNA topoisomerase II/histidine kinase"/>
    <property type="match status" value="1"/>
</dbReference>
<dbReference type="SUPFAM" id="SSF52172">
    <property type="entry name" value="CheY-like"/>
    <property type="match status" value="1"/>
</dbReference>
<dbReference type="Pfam" id="PF02518">
    <property type="entry name" value="HATPase_c"/>
    <property type="match status" value="1"/>
</dbReference>
<feature type="transmembrane region" description="Helical" evidence="13">
    <location>
        <begin position="230"/>
        <end position="251"/>
    </location>
</feature>
<keyword evidence="4 11" id="KW-0597">Phosphoprotein</keyword>
<dbReference type="InterPro" id="IPR036890">
    <property type="entry name" value="HATPase_C_sf"/>
</dbReference>
<evidence type="ECO:0000256" key="6">
    <source>
        <dbReference type="ARBA" id="ARBA00022692"/>
    </source>
</evidence>
<dbReference type="EMBL" id="SFCI01000071">
    <property type="protein sequence ID" value="TFY82873.1"/>
    <property type="molecule type" value="Genomic_DNA"/>
</dbReference>
<name>A0A4Z0A970_9AGAM</name>
<evidence type="ECO:0000256" key="11">
    <source>
        <dbReference type="PROSITE-ProRule" id="PRU00169"/>
    </source>
</evidence>
<feature type="transmembrane region" description="Helical" evidence="13">
    <location>
        <begin position="263"/>
        <end position="282"/>
    </location>
</feature>
<feature type="region of interest" description="Disordered" evidence="12">
    <location>
        <begin position="1186"/>
        <end position="1273"/>
    </location>
</feature>
<evidence type="ECO:0000256" key="9">
    <source>
        <dbReference type="ARBA" id="ARBA00022989"/>
    </source>
</evidence>
<evidence type="ECO:0000256" key="1">
    <source>
        <dbReference type="ARBA" id="ARBA00004477"/>
    </source>
</evidence>
<dbReference type="SUPFAM" id="SSF47384">
    <property type="entry name" value="Homodimeric domain of signal transducing histidine kinase"/>
    <property type="match status" value="1"/>
</dbReference>
<keyword evidence="9 13" id="KW-1133">Transmembrane helix</keyword>